<feature type="transmembrane region" description="Helical" evidence="7">
    <location>
        <begin position="382"/>
        <end position="403"/>
    </location>
</feature>
<evidence type="ECO:0000313" key="10">
    <source>
        <dbReference type="Proteomes" id="UP001379945"/>
    </source>
</evidence>
<evidence type="ECO:0000256" key="3">
    <source>
        <dbReference type="ARBA" id="ARBA00022679"/>
    </source>
</evidence>
<evidence type="ECO:0000259" key="8">
    <source>
        <dbReference type="PROSITE" id="PS50109"/>
    </source>
</evidence>
<feature type="transmembrane region" description="Helical" evidence="7">
    <location>
        <begin position="412"/>
        <end position="432"/>
    </location>
</feature>
<evidence type="ECO:0000256" key="7">
    <source>
        <dbReference type="SAM" id="Phobius"/>
    </source>
</evidence>
<feature type="transmembrane region" description="Helical" evidence="7">
    <location>
        <begin position="241"/>
        <end position="258"/>
    </location>
</feature>
<keyword evidence="9" id="KW-0547">Nucleotide-binding</keyword>
<organism evidence="9 10">
    <name type="scientific">Ideonella margarita</name>
    <dbReference type="NCBI Taxonomy" id="2984191"/>
    <lineage>
        <taxon>Bacteria</taxon>
        <taxon>Pseudomonadati</taxon>
        <taxon>Pseudomonadota</taxon>
        <taxon>Betaproteobacteria</taxon>
        <taxon>Burkholderiales</taxon>
        <taxon>Sphaerotilaceae</taxon>
        <taxon>Ideonella</taxon>
    </lineage>
</organism>
<reference evidence="9 10" key="1">
    <citation type="submission" date="2024-04" db="EMBL/GenBank/DDBJ databases">
        <title>Novel species of the genus Ideonella isolated from streams.</title>
        <authorList>
            <person name="Lu H."/>
        </authorList>
    </citation>
    <scope>NUCLEOTIDE SEQUENCE [LARGE SCALE GENOMIC DNA]</scope>
    <source>
        <strain evidence="9 10">LYT19W</strain>
    </source>
</reference>
<dbReference type="InterPro" id="IPR003594">
    <property type="entry name" value="HATPase_dom"/>
</dbReference>
<dbReference type="InterPro" id="IPR050482">
    <property type="entry name" value="Sensor_HK_TwoCompSys"/>
</dbReference>
<evidence type="ECO:0000313" key="9">
    <source>
        <dbReference type="EMBL" id="MEK8045804.1"/>
    </source>
</evidence>
<evidence type="ECO:0000256" key="6">
    <source>
        <dbReference type="SAM" id="MobiDB-lite"/>
    </source>
</evidence>
<proteinExistence type="predicted"/>
<evidence type="ECO:0000256" key="1">
    <source>
        <dbReference type="ARBA" id="ARBA00000085"/>
    </source>
</evidence>
<evidence type="ECO:0000256" key="2">
    <source>
        <dbReference type="ARBA" id="ARBA00012438"/>
    </source>
</evidence>
<feature type="transmembrane region" description="Helical" evidence="7">
    <location>
        <begin position="70"/>
        <end position="90"/>
    </location>
</feature>
<dbReference type="InterPro" id="IPR005467">
    <property type="entry name" value="His_kinase_dom"/>
</dbReference>
<keyword evidence="3" id="KW-0808">Transferase</keyword>
<dbReference type="GO" id="GO:0005524">
    <property type="term" value="F:ATP binding"/>
    <property type="evidence" value="ECO:0007669"/>
    <property type="project" value="UniProtKB-KW"/>
</dbReference>
<gene>
    <name evidence="9" type="ORF">AACH00_05530</name>
</gene>
<dbReference type="EMBL" id="JBBUTI010000004">
    <property type="protein sequence ID" value="MEK8045804.1"/>
    <property type="molecule type" value="Genomic_DNA"/>
</dbReference>
<dbReference type="PANTHER" id="PTHR24421:SF10">
    <property type="entry name" value="NITRATE_NITRITE SENSOR PROTEIN NARQ"/>
    <property type="match status" value="1"/>
</dbReference>
<evidence type="ECO:0000256" key="4">
    <source>
        <dbReference type="ARBA" id="ARBA00022777"/>
    </source>
</evidence>
<keyword evidence="10" id="KW-1185">Reference proteome</keyword>
<feature type="transmembrane region" description="Helical" evidence="7">
    <location>
        <begin position="199"/>
        <end position="221"/>
    </location>
</feature>
<keyword evidence="9" id="KW-0067">ATP-binding</keyword>
<dbReference type="SUPFAM" id="SSF55874">
    <property type="entry name" value="ATPase domain of HSP90 chaperone/DNA topoisomerase II/histidine kinase"/>
    <property type="match status" value="1"/>
</dbReference>
<keyword evidence="4" id="KW-0418">Kinase</keyword>
<sequence length="781" mass="85368">MSAQQYPGPAEDETPATANDISDLPPPRQPAPLGAQRTEDTGSEDQGQPGLPPGAAGLESMVRIGWRRQALLLAAVIGCLTVFLLARAMANLPHLPAEWRSSPEGRLELIASPVQALQAHIGAELDGIREPDGQITHLNVLALAHSARWITEDALRHDLLAARVASAKAVEAGKVTLVFWDGSEVPVATRPRGYGALGAMFWLMCGFAMVLFLVGWIVPLVHPRFRNWLYAVMAHAQATQLLLGAVSSVPALALPVALVAHESVFRTLLDLVTCGAILHAAASRSSLWQNLLVAGMWVGVGTYGALALGGVLAHEWWWAQGLMLLTGLLCIGLLSWANRVSPHPFAVVMRRFCLVTEASLLLLSLAVAMMPLMPPEMQPVAAVAPVIWGVFFASLILLVPFIARSQNVMREFAMLAGISTVATSVDLLFVAAFSFSQFASLTLSLFLALGAYAALRQWLVSQMMGARALTTERMFEHLYRIAREVEARPERAADRMIELLRNVFEPLETSRGEGRAQYSRILGNGAVLLVPLPNLMHGPAVDGLVTLRFAERGKRLFTPEDARLADRILEQLMRALAHDRAVERGRSEERVRIAQDLHDDIGARLLTLMYKAPSKEMEDYVRHTLQDLKTLTRGLAAKKHALTLASAEWKTDIAQRLSAIGCELVWQACYDDDITLTMVQWSSLTRILRELVSNVISHSNAKSVQIQCRLNQGTFTIDLIDDGSGRTPEKWSHGLGLGGIRKRVKLMGGTVTWREREERGIVCQVVIPELTSPGSKKAAAC</sequence>
<feature type="compositionally biased region" description="Low complexity" evidence="6">
    <location>
        <begin position="46"/>
        <end position="56"/>
    </location>
</feature>
<keyword evidence="7" id="KW-0472">Membrane</keyword>
<feature type="transmembrane region" description="Helical" evidence="7">
    <location>
        <begin position="317"/>
        <end position="336"/>
    </location>
</feature>
<feature type="domain" description="Histidine kinase" evidence="8">
    <location>
        <begin position="684"/>
        <end position="771"/>
    </location>
</feature>
<feature type="transmembrane region" description="Helical" evidence="7">
    <location>
        <begin position="291"/>
        <end position="311"/>
    </location>
</feature>
<dbReference type="RefSeq" id="WP_341398089.1">
    <property type="nucleotide sequence ID" value="NZ_JBBUTI010000004.1"/>
</dbReference>
<protein>
    <recommendedName>
        <fullName evidence="2">histidine kinase</fullName>
        <ecNumber evidence="2">2.7.13.3</ecNumber>
    </recommendedName>
</protein>
<name>A0ABU9C1S9_9BURK</name>
<comment type="catalytic activity">
    <reaction evidence="1">
        <text>ATP + protein L-histidine = ADP + protein N-phospho-L-histidine.</text>
        <dbReference type="EC" id="2.7.13.3"/>
    </reaction>
</comment>
<dbReference type="InterPro" id="IPR036890">
    <property type="entry name" value="HATPase_C_sf"/>
</dbReference>
<dbReference type="PANTHER" id="PTHR24421">
    <property type="entry name" value="NITRATE/NITRITE SENSOR PROTEIN NARX-RELATED"/>
    <property type="match status" value="1"/>
</dbReference>
<keyword evidence="7" id="KW-1133">Transmembrane helix</keyword>
<feature type="transmembrane region" description="Helical" evidence="7">
    <location>
        <begin position="438"/>
        <end position="455"/>
    </location>
</feature>
<keyword evidence="7" id="KW-0812">Transmembrane</keyword>
<accession>A0ABU9C1S9</accession>
<comment type="caution">
    <text evidence="9">The sequence shown here is derived from an EMBL/GenBank/DDBJ whole genome shotgun (WGS) entry which is preliminary data.</text>
</comment>
<dbReference type="Proteomes" id="UP001379945">
    <property type="component" value="Unassembled WGS sequence"/>
</dbReference>
<keyword evidence="5" id="KW-0902">Two-component regulatory system</keyword>
<dbReference type="Gene3D" id="3.30.565.10">
    <property type="entry name" value="Histidine kinase-like ATPase, C-terminal domain"/>
    <property type="match status" value="1"/>
</dbReference>
<feature type="region of interest" description="Disordered" evidence="6">
    <location>
        <begin position="1"/>
        <end position="56"/>
    </location>
</feature>
<evidence type="ECO:0000256" key="5">
    <source>
        <dbReference type="ARBA" id="ARBA00023012"/>
    </source>
</evidence>
<dbReference type="Pfam" id="PF02518">
    <property type="entry name" value="HATPase_c"/>
    <property type="match status" value="1"/>
</dbReference>
<dbReference type="CDD" id="cd16917">
    <property type="entry name" value="HATPase_UhpB-NarQ-NarX-like"/>
    <property type="match status" value="1"/>
</dbReference>
<feature type="transmembrane region" description="Helical" evidence="7">
    <location>
        <begin position="264"/>
        <end position="282"/>
    </location>
</feature>
<dbReference type="PROSITE" id="PS50109">
    <property type="entry name" value="HIS_KIN"/>
    <property type="match status" value="1"/>
</dbReference>
<feature type="transmembrane region" description="Helical" evidence="7">
    <location>
        <begin position="348"/>
        <end position="370"/>
    </location>
</feature>
<dbReference type="EC" id="2.7.13.3" evidence="2"/>